<feature type="domain" description="Cytosolic endo-beta-N-acetylglucosaminidase TIM barrel" evidence="1">
    <location>
        <begin position="12"/>
        <end position="75"/>
    </location>
</feature>
<evidence type="ECO:0000313" key="3">
    <source>
        <dbReference type="Proteomes" id="UP001293593"/>
    </source>
</evidence>
<evidence type="ECO:0000313" key="2">
    <source>
        <dbReference type="EMBL" id="KAK4275243.1"/>
    </source>
</evidence>
<comment type="caution">
    <text evidence="2">The sequence shown here is derived from an EMBL/GenBank/DDBJ whole genome shotgun (WGS) entry which is preliminary data.</text>
</comment>
<evidence type="ECO:0000259" key="1">
    <source>
        <dbReference type="Pfam" id="PF03644"/>
    </source>
</evidence>
<dbReference type="InterPro" id="IPR032979">
    <property type="entry name" value="ENGase"/>
</dbReference>
<dbReference type="Pfam" id="PF03644">
    <property type="entry name" value="Glyco_hydro_85"/>
    <property type="match status" value="1"/>
</dbReference>
<reference evidence="2" key="1">
    <citation type="submission" date="2023-10" db="EMBL/GenBank/DDBJ databases">
        <title>Chromosome-level genome of the transformable northern wattle, Acacia crassicarpa.</title>
        <authorList>
            <person name="Massaro I."/>
            <person name="Sinha N.R."/>
            <person name="Poethig S."/>
            <person name="Leichty A.R."/>
        </authorList>
    </citation>
    <scope>NUCLEOTIDE SEQUENCE</scope>
    <source>
        <strain evidence="2">Acra3RX</strain>
        <tissue evidence="2">Leaf</tissue>
    </source>
</reference>
<dbReference type="Gene3D" id="3.20.20.80">
    <property type="entry name" value="Glycosidases"/>
    <property type="match status" value="1"/>
</dbReference>
<sequence>MEDYPRLSANVAGNRKFDVYMGIDVFGRNTYGGGQWNVNVALDLLRKEDVSAADFAPGWVYETKQPPDFQTAQNR</sequence>
<dbReference type="PANTHER" id="PTHR13246">
    <property type="entry name" value="ENDO BETA N-ACETYLGLUCOSAMINIDASE"/>
    <property type="match status" value="1"/>
</dbReference>
<dbReference type="AlphaFoldDB" id="A0AAE1MUL1"/>
<protein>
    <recommendedName>
        <fullName evidence="1">Cytosolic endo-beta-N-acetylglucosaminidase TIM barrel domain-containing protein</fullName>
    </recommendedName>
</protein>
<proteinExistence type="predicted"/>
<dbReference type="GO" id="GO:0005829">
    <property type="term" value="C:cytosol"/>
    <property type="evidence" value="ECO:0007669"/>
    <property type="project" value="UniProtKB-SubCell"/>
</dbReference>
<dbReference type="Proteomes" id="UP001293593">
    <property type="component" value="Unassembled WGS sequence"/>
</dbReference>
<dbReference type="EMBL" id="JAWXYG010000004">
    <property type="protein sequence ID" value="KAK4275243.1"/>
    <property type="molecule type" value="Genomic_DNA"/>
</dbReference>
<gene>
    <name evidence="2" type="ORF">QN277_018360</name>
</gene>
<dbReference type="PANTHER" id="PTHR13246:SF1">
    <property type="entry name" value="CYTOSOLIC ENDO-BETA-N-ACETYLGLUCOSAMINIDASE"/>
    <property type="match status" value="1"/>
</dbReference>
<keyword evidence="3" id="KW-1185">Reference proteome</keyword>
<accession>A0AAE1MUL1</accession>
<name>A0AAE1MUL1_9FABA</name>
<dbReference type="GO" id="GO:0033925">
    <property type="term" value="F:mannosyl-glycoprotein endo-beta-N-acetylglucosaminidase activity"/>
    <property type="evidence" value="ECO:0007669"/>
    <property type="project" value="UniProtKB-EC"/>
</dbReference>
<dbReference type="InterPro" id="IPR005201">
    <property type="entry name" value="TIM_ENGase"/>
</dbReference>
<organism evidence="2 3">
    <name type="scientific">Acacia crassicarpa</name>
    <name type="common">northern wattle</name>
    <dbReference type="NCBI Taxonomy" id="499986"/>
    <lineage>
        <taxon>Eukaryota</taxon>
        <taxon>Viridiplantae</taxon>
        <taxon>Streptophyta</taxon>
        <taxon>Embryophyta</taxon>
        <taxon>Tracheophyta</taxon>
        <taxon>Spermatophyta</taxon>
        <taxon>Magnoliopsida</taxon>
        <taxon>eudicotyledons</taxon>
        <taxon>Gunneridae</taxon>
        <taxon>Pentapetalae</taxon>
        <taxon>rosids</taxon>
        <taxon>fabids</taxon>
        <taxon>Fabales</taxon>
        <taxon>Fabaceae</taxon>
        <taxon>Caesalpinioideae</taxon>
        <taxon>mimosoid clade</taxon>
        <taxon>Acacieae</taxon>
        <taxon>Acacia</taxon>
    </lineage>
</organism>